<dbReference type="RefSeq" id="WP_172179056.1">
    <property type="nucleotide sequence ID" value="NZ_WOEZ01000347.1"/>
</dbReference>
<dbReference type="PANTHER" id="PTHR23028">
    <property type="entry name" value="ACETYLTRANSFERASE"/>
    <property type="match status" value="1"/>
</dbReference>
<evidence type="ECO:0000313" key="4">
    <source>
        <dbReference type="Proteomes" id="UP000655523"/>
    </source>
</evidence>
<evidence type="ECO:0000256" key="1">
    <source>
        <dbReference type="SAM" id="Phobius"/>
    </source>
</evidence>
<evidence type="ECO:0000313" key="3">
    <source>
        <dbReference type="EMBL" id="NPT62596.1"/>
    </source>
</evidence>
<protein>
    <submittedName>
        <fullName evidence="3">Acyltransferase family protein</fullName>
    </submittedName>
</protein>
<accession>A0A972P0I2</accession>
<feature type="transmembrane region" description="Helical" evidence="1">
    <location>
        <begin position="119"/>
        <end position="144"/>
    </location>
</feature>
<dbReference type="AlphaFoldDB" id="A0A972P0I2"/>
<dbReference type="PANTHER" id="PTHR23028:SF131">
    <property type="entry name" value="BLR2367 PROTEIN"/>
    <property type="match status" value="1"/>
</dbReference>
<keyword evidence="4" id="KW-1185">Reference proteome</keyword>
<feature type="transmembrane region" description="Helical" evidence="1">
    <location>
        <begin position="48"/>
        <end position="67"/>
    </location>
</feature>
<keyword evidence="3" id="KW-0808">Transferase</keyword>
<sequence length="350" mass="38442">MNPSKNLATESHWAVLAALRFFLAVVVVAGHFSLYVRLDTLHIFGAGYLNPLGAVYGFFILSGYSIAASIERSTVGFIRRRFVRIWPLYLAAIAFGMVACLLIPNGFEWPLKTAFTPGSASALSVIASLLMLQTVIAGPIPIVGQIWSLSAEWWHYMISPRLRKAPSWVLLVLIAASFVSYINAFPPGPGVAGMGDLSYGKGIIGLSWIWLTGFVYYRHRGTPFALILLIAPSLFAMTINHSTGIPIFITAFVLIAANEFSISERVQKALIFLGDWSYSLYLFHIAGFIVMLHFGSSRSIITLGGAFAVSLAALLLVDYPCRRLFRRKAAPTTVEQHTPVEQNSYDQTTA</sequence>
<dbReference type="GO" id="GO:0016747">
    <property type="term" value="F:acyltransferase activity, transferring groups other than amino-acyl groups"/>
    <property type="evidence" value="ECO:0007669"/>
    <property type="project" value="InterPro"/>
</dbReference>
<feature type="transmembrane region" description="Helical" evidence="1">
    <location>
        <begin position="165"/>
        <end position="185"/>
    </location>
</feature>
<feature type="transmembrane region" description="Helical" evidence="1">
    <location>
        <begin position="88"/>
        <end position="107"/>
    </location>
</feature>
<feature type="domain" description="Acyltransferase 3" evidence="2">
    <location>
        <begin position="18"/>
        <end position="315"/>
    </location>
</feature>
<keyword evidence="1" id="KW-1133">Transmembrane helix</keyword>
<dbReference type="EMBL" id="WOEZ01000347">
    <property type="protein sequence ID" value="NPT62596.1"/>
    <property type="molecule type" value="Genomic_DNA"/>
</dbReference>
<name>A0A972P0I2_9BURK</name>
<evidence type="ECO:0000259" key="2">
    <source>
        <dbReference type="Pfam" id="PF01757"/>
    </source>
</evidence>
<dbReference type="Pfam" id="PF01757">
    <property type="entry name" value="Acyl_transf_3"/>
    <property type="match status" value="1"/>
</dbReference>
<dbReference type="InterPro" id="IPR050879">
    <property type="entry name" value="Acyltransferase_3"/>
</dbReference>
<comment type="caution">
    <text evidence="3">The sequence shown here is derived from an EMBL/GenBank/DDBJ whole genome shotgun (WGS) entry which is preliminary data.</text>
</comment>
<keyword evidence="1" id="KW-0812">Transmembrane</keyword>
<dbReference type="InterPro" id="IPR002656">
    <property type="entry name" value="Acyl_transf_3_dom"/>
</dbReference>
<dbReference type="GO" id="GO:0016020">
    <property type="term" value="C:membrane"/>
    <property type="evidence" value="ECO:0007669"/>
    <property type="project" value="TreeGrafter"/>
</dbReference>
<feature type="transmembrane region" description="Helical" evidence="1">
    <location>
        <begin position="224"/>
        <end position="239"/>
    </location>
</feature>
<keyword evidence="3" id="KW-0012">Acyltransferase</keyword>
<feature type="transmembrane region" description="Helical" evidence="1">
    <location>
        <begin position="12"/>
        <end position="36"/>
    </location>
</feature>
<keyword evidence="1" id="KW-0472">Membrane</keyword>
<feature type="transmembrane region" description="Helical" evidence="1">
    <location>
        <begin position="197"/>
        <end position="217"/>
    </location>
</feature>
<dbReference type="GO" id="GO:0000271">
    <property type="term" value="P:polysaccharide biosynthetic process"/>
    <property type="evidence" value="ECO:0007669"/>
    <property type="project" value="TreeGrafter"/>
</dbReference>
<reference evidence="3 4" key="1">
    <citation type="submission" date="2019-11" db="EMBL/GenBank/DDBJ databases">
        <title>Metabolism of dissolved organic matter in forest soils.</title>
        <authorList>
            <person name="Cyle K.T."/>
            <person name="Wilhelm R.C."/>
            <person name="Martinez C.E."/>
        </authorList>
    </citation>
    <scope>NUCLEOTIDE SEQUENCE [LARGE SCALE GENOMIC DNA]</scope>
    <source>
        <strain evidence="3 4">5N</strain>
    </source>
</reference>
<feature type="transmembrane region" description="Helical" evidence="1">
    <location>
        <begin position="269"/>
        <end position="294"/>
    </location>
</feature>
<organism evidence="3 4">
    <name type="scientific">Paraburkholderia elongata</name>
    <dbReference type="NCBI Taxonomy" id="2675747"/>
    <lineage>
        <taxon>Bacteria</taxon>
        <taxon>Pseudomonadati</taxon>
        <taxon>Pseudomonadota</taxon>
        <taxon>Betaproteobacteria</taxon>
        <taxon>Burkholderiales</taxon>
        <taxon>Burkholderiaceae</taxon>
        <taxon>Paraburkholderia</taxon>
    </lineage>
</organism>
<feature type="transmembrane region" description="Helical" evidence="1">
    <location>
        <begin position="300"/>
        <end position="319"/>
    </location>
</feature>
<proteinExistence type="predicted"/>
<feature type="transmembrane region" description="Helical" evidence="1">
    <location>
        <begin position="245"/>
        <end position="262"/>
    </location>
</feature>
<dbReference type="Proteomes" id="UP000655523">
    <property type="component" value="Unassembled WGS sequence"/>
</dbReference>
<gene>
    <name evidence="3" type="ORF">GNZ13_51020</name>
</gene>